<dbReference type="Gene3D" id="3.30.465.10">
    <property type="match status" value="1"/>
</dbReference>
<feature type="domain" description="FAD-binding PCMH-type" evidence="2">
    <location>
        <begin position="1"/>
        <end position="57"/>
    </location>
</feature>
<dbReference type="GO" id="GO:0071949">
    <property type="term" value="F:FAD binding"/>
    <property type="evidence" value="ECO:0007669"/>
    <property type="project" value="InterPro"/>
</dbReference>
<reference evidence="3" key="1">
    <citation type="submission" date="2019-08" db="EMBL/GenBank/DDBJ databases">
        <authorList>
            <person name="Kucharzyk K."/>
            <person name="Murdoch R.W."/>
            <person name="Higgins S."/>
            <person name="Loffler F."/>
        </authorList>
    </citation>
    <scope>NUCLEOTIDE SEQUENCE</scope>
</reference>
<evidence type="ECO:0000256" key="1">
    <source>
        <dbReference type="ARBA" id="ARBA00008000"/>
    </source>
</evidence>
<dbReference type="GO" id="GO:1903457">
    <property type="term" value="P:lactate catabolic process"/>
    <property type="evidence" value="ECO:0007669"/>
    <property type="project" value="TreeGrafter"/>
</dbReference>
<dbReference type="SUPFAM" id="SSF56176">
    <property type="entry name" value="FAD-binding/transporter-associated domain-like"/>
    <property type="match status" value="1"/>
</dbReference>
<comment type="caution">
    <text evidence="3">The sequence shown here is derived from an EMBL/GenBank/DDBJ whole genome shotgun (WGS) entry which is preliminary data.</text>
</comment>
<evidence type="ECO:0000313" key="3">
    <source>
        <dbReference type="EMBL" id="MPN56966.1"/>
    </source>
</evidence>
<dbReference type="AlphaFoldDB" id="A0A645J0J0"/>
<evidence type="ECO:0000259" key="2">
    <source>
        <dbReference type="PROSITE" id="PS51387"/>
    </source>
</evidence>
<accession>A0A645J0J0</accession>
<dbReference type="PANTHER" id="PTHR11748">
    <property type="entry name" value="D-LACTATE DEHYDROGENASE"/>
    <property type="match status" value="1"/>
</dbReference>
<name>A0A645J0J0_9ZZZZ</name>
<gene>
    <name evidence="3" type="ORF">SDC9_204660</name>
</gene>
<dbReference type="PROSITE" id="PS51387">
    <property type="entry name" value="FAD_PCMH"/>
    <property type="match status" value="1"/>
</dbReference>
<comment type="similarity">
    <text evidence="1">Belongs to the FAD-binding oxidoreductase/transferase type 4 family.</text>
</comment>
<dbReference type="PANTHER" id="PTHR11748:SF111">
    <property type="entry name" value="D-LACTATE DEHYDROGENASE, MITOCHONDRIAL-RELATED"/>
    <property type="match status" value="1"/>
</dbReference>
<dbReference type="GO" id="GO:0008720">
    <property type="term" value="F:D-lactate dehydrogenase (NAD+) activity"/>
    <property type="evidence" value="ECO:0007669"/>
    <property type="project" value="TreeGrafter"/>
</dbReference>
<dbReference type="GO" id="GO:0004458">
    <property type="term" value="F:D-lactate dehydrogenase (cytochrome) activity"/>
    <property type="evidence" value="ECO:0007669"/>
    <property type="project" value="TreeGrafter"/>
</dbReference>
<organism evidence="3">
    <name type="scientific">bioreactor metagenome</name>
    <dbReference type="NCBI Taxonomy" id="1076179"/>
    <lineage>
        <taxon>unclassified sequences</taxon>
        <taxon>metagenomes</taxon>
        <taxon>ecological metagenomes</taxon>
    </lineage>
</organism>
<proteinExistence type="inferred from homology"/>
<dbReference type="InterPro" id="IPR016166">
    <property type="entry name" value="FAD-bd_PCMH"/>
</dbReference>
<sequence length="87" mass="9501">MRENVVALTVVTAEGKIVRTAGRARKSSAGYDLTRLFVGSEGTLGVITEVTVRLYPQPEAISIGIKDFPERPNFLNIRSIIKATRAI</sequence>
<dbReference type="InterPro" id="IPR036318">
    <property type="entry name" value="FAD-bd_PCMH-like_sf"/>
</dbReference>
<protein>
    <recommendedName>
        <fullName evidence="2">FAD-binding PCMH-type domain-containing protein</fullName>
    </recommendedName>
</protein>
<dbReference type="GO" id="GO:0005739">
    <property type="term" value="C:mitochondrion"/>
    <property type="evidence" value="ECO:0007669"/>
    <property type="project" value="TreeGrafter"/>
</dbReference>
<dbReference type="InterPro" id="IPR016169">
    <property type="entry name" value="FAD-bd_PCMH_sub2"/>
</dbReference>
<dbReference type="EMBL" id="VSSQ01127922">
    <property type="protein sequence ID" value="MPN56966.1"/>
    <property type="molecule type" value="Genomic_DNA"/>
</dbReference>